<feature type="domain" description="EamA" evidence="7">
    <location>
        <begin position="161"/>
        <end position="299"/>
    </location>
</feature>
<dbReference type="InterPro" id="IPR000620">
    <property type="entry name" value="EamA_dom"/>
</dbReference>
<feature type="transmembrane region" description="Helical" evidence="6">
    <location>
        <begin position="6"/>
        <end position="23"/>
    </location>
</feature>
<accession>A0A843V3R4</accession>
<organism evidence="8 9">
    <name type="scientific">Colocasia esculenta</name>
    <name type="common">Wild taro</name>
    <name type="synonym">Arum esculentum</name>
    <dbReference type="NCBI Taxonomy" id="4460"/>
    <lineage>
        <taxon>Eukaryota</taxon>
        <taxon>Viridiplantae</taxon>
        <taxon>Streptophyta</taxon>
        <taxon>Embryophyta</taxon>
        <taxon>Tracheophyta</taxon>
        <taxon>Spermatophyta</taxon>
        <taxon>Magnoliopsida</taxon>
        <taxon>Liliopsida</taxon>
        <taxon>Araceae</taxon>
        <taxon>Aroideae</taxon>
        <taxon>Colocasieae</taxon>
        <taxon>Colocasia</taxon>
    </lineage>
</organism>
<keyword evidence="5 6" id="KW-0472">Membrane</keyword>
<name>A0A843V3R4_COLES</name>
<dbReference type="Pfam" id="PF00892">
    <property type="entry name" value="EamA"/>
    <property type="match status" value="1"/>
</dbReference>
<dbReference type="InterPro" id="IPR037185">
    <property type="entry name" value="EmrE-like"/>
</dbReference>
<feature type="transmembrane region" description="Helical" evidence="6">
    <location>
        <begin position="256"/>
        <end position="276"/>
    </location>
</feature>
<keyword evidence="4 6" id="KW-1133">Transmembrane helix</keyword>
<dbReference type="AlphaFoldDB" id="A0A843V3R4"/>
<evidence type="ECO:0000313" key="9">
    <source>
        <dbReference type="Proteomes" id="UP000652761"/>
    </source>
</evidence>
<evidence type="ECO:0000256" key="1">
    <source>
        <dbReference type="ARBA" id="ARBA00004141"/>
    </source>
</evidence>
<evidence type="ECO:0000256" key="2">
    <source>
        <dbReference type="ARBA" id="ARBA00007635"/>
    </source>
</evidence>
<evidence type="ECO:0000259" key="7">
    <source>
        <dbReference type="Pfam" id="PF00892"/>
    </source>
</evidence>
<evidence type="ECO:0000256" key="3">
    <source>
        <dbReference type="ARBA" id="ARBA00022692"/>
    </source>
</evidence>
<reference evidence="8" key="1">
    <citation type="submission" date="2017-07" db="EMBL/GenBank/DDBJ databases">
        <title>Taro Niue Genome Assembly and Annotation.</title>
        <authorList>
            <person name="Atibalentja N."/>
            <person name="Keating K."/>
            <person name="Fields C.J."/>
        </authorList>
    </citation>
    <scope>NUCLEOTIDE SEQUENCE</scope>
    <source>
        <strain evidence="8">Niue_2</strain>
        <tissue evidence="8">Leaf</tissue>
    </source>
</reference>
<feature type="transmembrane region" description="Helical" evidence="6">
    <location>
        <begin position="191"/>
        <end position="212"/>
    </location>
</feature>
<evidence type="ECO:0000256" key="6">
    <source>
        <dbReference type="RuleBase" id="RU363077"/>
    </source>
</evidence>
<evidence type="ECO:0000313" key="8">
    <source>
        <dbReference type="EMBL" id="MQL89826.1"/>
    </source>
</evidence>
<comment type="similarity">
    <text evidence="2 6">Belongs to the drug/metabolite transporter (DMT) superfamily. Plant drug/metabolite exporter (P-DME) (TC 2.A.7.4) family.</text>
</comment>
<dbReference type="Proteomes" id="UP000652761">
    <property type="component" value="Unassembled WGS sequence"/>
</dbReference>
<feature type="transmembrane region" description="Helical" evidence="6">
    <location>
        <begin position="109"/>
        <end position="128"/>
    </location>
</feature>
<evidence type="ECO:0000256" key="4">
    <source>
        <dbReference type="ARBA" id="ARBA00022989"/>
    </source>
</evidence>
<dbReference type="OrthoDB" id="1718296at2759"/>
<comment type="caution">
    <text evidence="8">The sequence shown here is derived from an EMBL/GenBank/DDBJ whole genome shotgun (WGS) entry which is preliminary data.</text>
</comment>
<dbReference type="EMBL" id="NMUH01001180">
    <property type="protein sequence ID" value="MQL89826.1"/>
    <property type="molecule type" value="Genomic_DNA"/>
</dbReference>
<dbReference type="GO" id="GO:0016020">
    <property type="term" value="C:membrane"/>
    <property type="evidence" value="ECO:0007669"/>
    <property type="project" value="UniProtKB-SubCell"/>
</dbReference>
<keyword evidence="3 6" id="KW-0812">Transmembrane</keyword>
<gene>
    <name evidence="8" type="ORF">Taro_022388</name>
</gene>
<dbReference type="InterPro" id="IPR030184">
    <property type="entry name" value="WAT1-related"/>
</dbReference>
<feature type="transmembrane region" description="Helical" evidence="6">
    <location>
        <begin position="224"/>
        <end position="244"/>
    </location>
</feature>
<dbReference type="SUPFAM" id="SSF103481">
    <property type="entry name" value="Multidrug resistance efflux transporter EmrE"/>
    <property type="match status" value="2"/>
</dbReference>
<evidence type="ECO:0000256" key="5">
    <source>
        <dbReference type="ARBA" id="ARBA00023136"/>
    </source>
</evidence>
<feature type="transmembrane region" description="Helical" evidence="6">
    <location>
        <begin position="282"/>
        <end position="300"/>
    </location>
</feature>
<proteinExistence type="inferred from homology"/>
<sequence length="336" mass="36906">MDAKNPYLVVILIQCIYTGMYLLSKAAFNEGMSTFVFVFYRQAAATLFIAPVAIISERITFSLNLYSVAVDYTSASVASATSNSVPVITFFLALLLGMEMINLKSLSSLAKILGITFCLAGVVTIAFYKGPSLTSPNHHQLGHGNGYAQHPQTHSTETWIKGCFFLIISNAAWSLWLVLQGKVLKEYPSKIIFTALQCLFSAIQSFFVALGFERDISKWKLGLDVGLLAVVYCGIVVTGVSFYLQAWCIEKKGPVFLALFSPLALVITIFFSFFVLGELVNLGSVLGGLLMVGGLYSVLWGKRREQELKSTDVKLPVQTVKECPEEIEMASPFHPL</sequence>
<feature type="transmembrane region" description="Helical" evidence="6">
    <location>
        <begin position="159"/>
        <end position="179"/>
    </location>
</feature>
<dbReference type="GO" id="GO:0022857">
    <property type="term" value="F:transmembrane transporter activity"/>
    <property type="evidence" value="ECO:0007669"/>
    <property type="project" value="InterPro"/>
</dbReference>
<keyword evidence="9" id="KW-1185">Reference proteome</keyword>
<feature type="transmembrane region" description="Helical" evidence="6">
    <location>
        <begin position="75"/>
        <end position="97"/>
    </location>
</feature>
<feature type="transmembrane region" description="Helical" evidence="6">
    <location>
        <begin position="35"/>
        <end position="55"/>
    </location>
</feature>
<comment type="subcellular location">
    <subcellularLocation>
        <location evidence="1 6">Membrane</location>
        <topology evidence="1 6">Multi-pass membrane protein</topology>
    </subcellularLocation>
</comment>
<protein>
    <recommendedName>
        <fullName evidence="6">WAT1-related protein</fullName>
    </recommendedName>
</protein>
<dbReference type="PANTHER" id="PTHR31218">
    <property type="entry name" value="WAT1-RELATED PROTEIN"/>
    <property type="match status" value="1"/>
</dbReference>